<accession>A0ABD5PTD3</accession>
<keyword evidence="2" id="KW-1185">Reference proteome</keyword>
<gene>
    <name evidence="1" type="ORF">ACFO5R_17360</name>
</gene>
<evidence type="ECO:0000313" key="2">
    <source>
        <dbReference type="Proteomes" id="UP001595898"/>
    </source>
</evidence>
<protein>
    <submittedName>
        <fullName evidence="1">Helix-turn-helix domain-containing protein</fullName>
    </submittedName>
</protein>
<organism evidence="1 2">
    <name type="scientific">Halosolutus amylolyticus</name>
    <dbReference type="NCBI Taxonomy" id="2932267"/>
    <lineage>
        <taxon>Archaea</taxon>
        <taxon>Methanobacteriati</taxon>
        <taxon>Methanobacteriota</taxon>
        <taxon>Stenosarchaea group</taxon>
        <taxon>Halobacteria</taxon>
        <taxon>Halobacteriales</taxon>
        <taxon>Natrialbaceae</taxon>
        <taxon>Halosolutus</taxon>
    </lineage>
</organism>
<dbReference type="EMBL" id="JBHSFA010000009">
    <property type="protein sequence ID" value="MFC4543698.1"/>
    <property type="molecule type" value="Genomic_DNA"/>
</dbReference>
<reference evidence="1 2" key="1">
    <citation type="journal article" date="2019" name="Int. J. Syst. Evol. Microbiol.">
        <title>The Global Catalogue of Microorganisms (GCM) 10K type strain sequencing project: providing services to taxonomists for standard genome sequencing and annotation.</title>
        <authorList>
            <consortium name="The Broad Institute Genomics Platform"/>
            <consortium name="The Broad Institute Genome Sequencing Center for Infectious Disease"/>
            <person name="Wu L."/>
            <person name="Ma J."/>
        </authorList>
    </citation>
    <scope>NUCLEOTIDE SEQUENCE [LARGE SCALE GENOMIC DNA]</scope>
    <source>
        <strain evidence="1 2">WLHS5</strain>
    </source>
</reference>
<proteinExistence type="predicted"/>
<dbReference type="AlphaFoldDB" id="A0ABD5PTD3"/>
<dbReference type="InterPro" id="IPR036390">
    <property type="entry name" value="WH_DNA-bd_sf"/>
</dbReference>
<comment type="caution">
    <text evidence="1">The sequence shown here is derived from an EMBL/GenBank/DDBJ whole genome shotgun (WGS) entry which is preliminary data.</text>
</comment>
<sequence length="74" mass="7842">MGSSPSPGADVSVPAELDSARGKLVYLYVALNDGATAEELREHLDLSRGVVLSITGTLRDEGHLERTDDGFEIA</sequence>
<dbReference type="SUPFAM" id="SSF46785">
    <property type="entry name" value="Winged helix' DNA-binding domain"/>
    <property type="match status" value="1"/>
</dbReference>
<dbReference type="RefSeq" id="WP_250138531.1">
    <property type="nucleotide sequence ID" value="NZ_JALIQP010000001.1"/>
</dbReference>
<name>A0ABD5PTD3_9EURY</name>
<evidence type="ECO:0000313" key="1">
    <source>
        <dbReference type="EMBL" id="MFC4543698.1"/>
    </source>
</evidence>
<dbReference type="Proteomes" id="UP001595898">
    <property type="component" value="Unassembled WGS sequence"/>
</dbReference>